<reference evidence="7" key="2">
    <citation type="submission" date="2023-03" db="UniProtKB">
        <authorList>
            <consortium name="EnsemblMetazoa"/>
        </authorList>
    </citation>
    <scope>IDENTIFICATION</scope>
    <source>
        <strain evidence="7">WRAIR2</strain>
    </source>
</reference>
<feature type="signal peptide" evidence="6">
    <location>
        <begin position="1"/>
        <end position="17"/>
    </location>
</feature>
<name>A0A9I3EI14_9DIPT</name>
<proteinExistence type="inferred from homology"/>
<comment type="similarity">
    <text evidence="2">Belongs to the PBP/GOBP family.</text>
</comment>
<evidence type="ECO:0000256" key="1">
    <source>
        <dbReference type="ARBA" id="ARBA00004613"/>
    </source>
</evidence>
<dbReference type="InterPro" id="IPR006170">
    <property type="entry name" value="PBP/GOBP"/>
</dbReference>
<dbReference type="InterPro" id="IPR036728">
    <property type="entry name" value="PBP_GOBP_sf"/>
</dbReference>
<dbReference type="GO" id="GO:0005615">
    <property type="term" value="C:extracellular space"/>
    <property type="evidence" value="ECO:0007669"/>
    <property type="project" value="TreeGrafter"/>
</dbReference>
<evidence type="ECO:0000256" key="6">
    <source>
        <dbReference type="SAM" id="SignalP"/>
    </source>
</evidence>
<evidence type="ECO:0000256" key="3">
    <source>
        <dbReference type="ARBA" id="ARBA00022525"/>
    </source>
</evidence>
<dbReference type="Proteomes" id="UP000075884">
    <property type="component" value="Unassembled WGS sequence"/>
</dbReference>
<keyword evidence="4 6" id="KW-0732">Signal</keyword>
<evidence type="ECO:0000313" key="7">
    <source>
        <dbReference type="EnsemblMetazoa" id="ADIR016167-PA"/>
    </source>
</evidence>
<feature type="chain" id="PRO_5039914283" evidence="6">
    <location>
        <begin position="18"/>
        <end position="276"/>
    </location>
</feature>
<comment type="subcellular location">
    <subcellularLocation>
        <location evidence="1">Secreted</location>
    </subcellularLocation>
</comment>
<dbReference type="PANTHER" id="PTHR11857">
    <property type="entry name" value="ODORANT BINDING PROTEIN-RELATED"/>
    <property type="match status" value="1"/>
</dbReference>
<dbReference type="SUPFAM" id="SSF47565">
    <property type="entry name" value="Insect pheromone/odorant-binding proteins"/>
    <property type="match status" value="2"/>
</dbReference>
<evidence type="ECO:0000256" key="2">
    <source>
        <dbReference type="ARBA" id="ARBA00008098"/>
    </source>
</evidence>
<dbReference type="GO" id="GO:0007608">
    <property type="term" value="P:sensory perception of smell"/>
    <property type="evidence" value="ECO:0007669"/>
    <property type="project" value="TreeGrafter"/>
</dbReference>
<dbReference type="PANTHER" id="PTHR11857:SF46">
    <property type="entry name" value="GENERAL ODORANT-BINDING PROTEIN 99A-RELATED"/>
    <property type="match status" value="1"/>
</dbReference>
<keyword evidence="8" id="KW-1185">Reference proteome</keyword>
<dbReference type="SMART" id="SM00708">
    <property type="entry name" value="PhBP"/>
    <property type="match status" value="2"/>
</dbReference>
<protein>
    <submittedName>
        <fullName evidence="7">Uncharacterized protein</fullName>
    </submittedName>
</protein>
<dbReference type="FunFam" id="1.10.238.20:FF:000002">
    <property type="entry name" value="AGAP000641-PA"/>
    <property type="match status" value="1"/>
</dbReference>
<accession>A0A9I3EI14</accession>
<evidence type="ECO:0000256" key="5">
    <source>
        <dbReference type="ARBA" id="ARBA00023157"/>
    </source>
</evidence>
<evidence type="ECO:0000313" key="8">
    <source>
        <dbReference type="Proteomes" id="UP000075884"/>
    </source>
</evidence>
<dbReference type="AlphaFoldDB" id="A0A9I3EI14"/>
<dbReference type="CDD" id="cd23992">
    <property type="entry name" value="PBP_GOBP"/>
    <property type="match status" value="2"/>
</dbReference>
<dbReference type="EnsemblMetazoa" id="ADIR016167-RA">
    <property type="protein sequence ID" value="ADIR016167-PA"/>
    <property type="gene ID" value="ADIR016167"/>
</dbReference>
<keyword evidence="3" id="KW-0964">Secreted</keyword>
<dbReference type="FunFam" id="1.10.238.20:FF:000003">
    <property type="entry name" value="AGAP010409-PA"/>
    <property type="match status" value="1"/>
</dbReference>
<dbReference type="Gene3D" id="1.10.238.20">
    <property type="entry name" value="Pheromone/general odorant binding protein domain"/>
    <property type="match status" value="2"/>
</dbReference>
<keyword evidence="5" id="KW-1015">Disulfide bond</keyword>
<dbReference type="Pfam" id="PF01395">
    <property type="entry name" value="PBP_GOBP"/>
    <property type="match status" value="2"/>
</dbReference>
<reference evidence="8" key="1">
    <citation type="submission" date="2013-03" db="EMBL/GenBank/DDBJ databases">
        <title>The Genome Sequence of Anopheles dirus WRAIR2.</title>
        <authorList>
            <consortium name="The Broad Institute Genomics Platform"/>
            <person name="Neafsey D.E."/>
            <person name="Walton C."/>
            <person name="Walker B."/>
            <person name="Young S.K."/>
            <person name="Zeng Q."/>
            <person name="Gargeya S."/>
            <person name="Fitzgerald M."/>
            <person name="Haas B."/>
            <person name="Abouelleil A."/>
            <person name="Allen A.W."/>
            <person name="Alvarado L."/>
            <person name="Arachchi H.M."/>
            <person name="Berlin A.M."/>
            <person name="Chapman S.B."/>
            <person name="Gainer-Dewar J."/>
            <person name="Goldberg J."/>
            <person name="Griggs A."/>
            <person name="Gujja S."/>
            <person name="Hansen M."/>
            <person name="Howarth C."/>
            <person name="Imamovic A."/>
            <person name="Ireland A."/>
            <person name="Larimer J."/>
            <person name="McCowan C."/>
            <person name="Murphy C."/>
            <person name="Pearson M."/>
            <person name="Poon T.W."/>
            <person name="Priest M."/>
            <person name="Roberts A."/>
            <person name="Saif S."/>
            <person name="Shea T."/>
            <person name="Sisk P."/>
            <person name="Sykes S."/>
            <person name="Wortman J."/>
            <person name="Nusbaum C."/>
            <person name="Birren B."/>
        </authorList>
    </citation>
    <scope>NUCLEOTIDE SEQUENCE [LARGE SCALE GENOMIC DNA]</scope>
    <source>
        <strain evidence="8">WRAIR2</strain>
    </source>
</reference>
<sequence length="276" mass="31473">MISAVFVAALFLAGCDCSVDVPHLAVTKSFSRALQDCMEYLQVPGYRYAEYAANSFPDDPETKCLLRCVGLNLRWWNDTAGVQAAVMERFFQPDPLDVEYENRTETCLQQSLMSGDTSDSCNLAYESFMCYLQHYGNLVPCPQYHPEDESRDVRIARDCMNVLQVPEQMLRAYRKGNFPDAPETRCLLRCFFLRSGLYSVDTGFDVKRLYTRDFEQPDKRYLSPDTRTKLQELRASTGDQCTEVYLAYRDVFGELGRPFVTGRVLKAAAAGLDSKF</sequence>
<organism evidence="7 8">
    <name type="scientific">Anopheles dirus</name>
    <dbReference type="NCBI Taxonomy" id="7168"/>
    <lineage>
        <taxon>Eukaryota</taxon>
        <taxon>Metazoa</taxon>
        <taxon>Ecdysozoa</taxon>
        <taxon>Arthropoda</taxon>
        <taxon>Hexapoda</taxon>
        <taxon>Insecta</taxon>
        <taxon>Pterygota</taxon>
        <taxon>Neoptera</taxon>
        <taxon>Endopterygota</taxon>
        <taxon>Diptera</taxon>
        <taxon>Nematocera</taxon>
        <taxon>Culicoidea</taxon>
        <taxon>Culicidae</taxon>
        <taxon>Anophelinae</taxon>
        <taxon>Anopheles</taxon>
    </lineage>
</organism>
<evidence type="ECO:0000256" key="4">
    <source>
        <dbReference type="ARBA" id="ARBA00022729"/>
    </source>
</evidence>
<dbReference type="GO" id="GO:0005549">
    <property type="term" value="F:odorant binding"/>
    <property type="evidence" value="ECO:0007669"/>
    <property type="project" value="InterPro"/>
</dbReference>